<dbReference type="PANTHER" id="PTHR43464:SF19">
    <property type="entry name" value="UBIQUINONE BIOSYNTHESIS O-METHYLTRANSFERASE, MITOCHONDRIAL"/>
    <property type="match status" value="1"/>
</dbReference>
<comment type="caution">
    <text evidence="5">The sequence shown here is derived from an EMBL/GenBank/DDBJ whole genome shotgun (WGS) entry which is preliminary data.</text>
</comment>
<keyword evidence="6" id="KW-1185">Reference proteome</keyword>
<dbReference type="RefSeq" id="WP_203745935.1">
    <property type="nucleotide sequence ID" value="NZ_BONF01000014.1"/>
</dbReference>
<dbReference type="GO" id="GO:0008168">
    <property type="term" value="F:methyltransferase activity"/>
    <property type="evidence" value="ECO:0007669"/>
    <property type="project" value="UniProtKB-KW"/>
</dbReference>
<dbReference type="CDD" id="cd02440">
    <property type="entry name" value="AdoMet_MTases"/>
    <property type="match status" value="1"/>
</dbReference>
<proteinExistence type="predicted"/>
<sequence length="213" mass="22404">MSHRHDPHPEPQAFGPQWWEDHYRQHGAGHGAPSPQLVAEVADLPAGSALDAGCGRGADALWLARRGWQVTAVDVSPTAIGQAEQLAAAAGGDVAANISWVAADLATWPPPARYDLVVSQYVHPGIPFGEFVARLADAVAPGGTLLVVGHDHADAHSAAHAPEQASIGLDSVTGALPAPLWSVETAESRTRHLDHGGTRKTFHDLVVKARRAR</sequence>
<accession>A0A8J3JQQ1</accession>
<evidence type="ECO:0000256" key="2">
    <source>
        <dbReference type="ARBA" id="ARBA00022679"/>
    </source>
</evidence>
<keyword evidence="2" id="KW-0808">Transferase</keyword>
<keyword evidence="3" id="KW-0949">S-adenosyl-L-methionine</keyword>
<dbReference type="EMBL" id="BONF01000014">
    <property type="protein sequence ID" value="GIF81489.1"/>
    <property type="molecule type" value="Genomic_DNA"/>
</dbReference>
<dbReference type="Proteomes" id="UP000601223">
    <property type="component" value="Unassembled WGS sequence"/>
</dbReference>
<dbReference type="PANTHER" id="PTHR43464">
    <property type="entry name" value="METHYLTRANSFERASE"/>
    <property type="match status" value="1"/>
</dbReference>
<dbReference type="InterPro" id="IPR041698">
    <property type="entry name" value="Methyltransf_25"/>
</dbReference>
<evidence type="ECO:0000256" key="3">
    <source>
        <dbReference type="ARBA" id="ARBA00022691"/>
    </source>
</evidence>
<dbReference type="AlphaFoldDB" id="A0A8J3JQQ1"/>
<name>A0A8J3JQQ1_9ACTN</name>
<organism evidence="5 6">
    <name type="scientific">Catellatospora bangladeshensis</name>
    <dbReference type="NCBI Taxonomy" id="310355"/>
    <lineage>
        <taxon>Bacteria</taxon>
        <taxon>Bacillati</taxon>
        <taxon>Actinomycetota</taxon>
        <taxon>Actinomycetes</taxon>
        <taxon>Micromonosporales</taxon>
        <taxon>Micromonosporaceae</taxon>
        <taxon>Catellatospora</taxon>
    </lineage>
</organism>
<dbReference type="Pfam" id="PF13649">
    <property type="entry name" value="Methyltransf_25"/>
    <property type="match status" value="1"/>
</dbReference>
<gene>
    <name evidence="5" type="ORF">Cba03nite_28380</name>
</gene>
<dbReference type="InterPro" id="IPR029063">
    <property type="entry name" value="SAM-dependent_MTases_sf"/>
</dbReference>
<feature type="domain" description="Methyltransferase" evidence="4">
    <location>
        <begin position="50"/>
        <end position="143"/>
    </location>
</feature>
<evidence type="ECO:0000313" key="5">
    <source>
        <dbReference type="EMBL" id="GIF81489.1"/>
    </source>
</evidence>
<dbReference type="GO" id="GO:0032259">
    <property type="term" value="P:methylation"/>
    <property type="evidence" value="ECO:0007669"/>
    <property type="project" value="UniProtKB-KW"/>
</dbReference>
<protein>
    <recommendedName>
        <fullName evidence="4">Methyltransferase domain-containing protein</fullName>
    </recommendedName>
</protein>
<keyword evidence="1" id="KW-0489">Methyltransferase</keyword>
<evidence type="ECO:0000259" key="4">
    <source>
        <dbReference type="Pfam" id="PF13649"/>
    </source>
</evidence>
<evidence type="ECO:0000313" key="6">
    <source>
        <dbReference type="Proteomes" id="UP000601223"/>
    </source>
</evidence>
<evidence type="ECO:0000256" key="1">
    <source>
        <dbReference type="ARBA" id="ARBA00022603"/>
    </source>
</evidence>
<reference evidence="5 6" key="1">
    <citation type="submission" date="2021-01" db="EMBL/GenBank/DDBJ databases">
        <title>Whole genome shotgun sequence of Catellatospora bangladeshensis NBRC 107357.</title>
        <authorList>
            <person name="Komaki H."/>
            <person name="Tamura T."/>
        </authorList>
    </citation>
    <scope>NUCLEOTIDE SEQUENCE [LARGE SCALE GENOMIC DNA]</scope>
    <source>
        <strain evidence="5 6">NBRC 107357</strain>
    </source>
</reference>
<dbReference type="Gene3D" id="3.40.50.150">
    <property type="entry name" value="Vaccinia Virus protein VP39"/>
    <property type="match status" value="1"/>
</dbReference>
<dbReference type="SUPFAM" id="SSF53335">
    <property type="entry name" value="S-adenosyl-L-methionine-dependent methyltransferases"/>
    <property type="match status" value="1"/>
</dbReference>